<evidence type="ECO:0000313" key="2">
    <source>
        <dbReference type="EMBL" id="AKG91249.1"/>
    </source>
</evidence>
<dbReference type="InterPro" id="IPR017850">
    <property type="entry name" value="Alkaline_phosphatase_core_sf"/>
</dbReference>
<dbReference type="RefSeq" id="WP_048095748.1">
    <property type="nucleotide sequence ID" value="NZ_CP011267.1"/>
</dbReference>
<dbReference type="Pfam" id="PF00884">
    <property type="entry name" value="Sulfatase"/>
    <property type="match status" value="1"/>
</dbReference>
<dbReference type="Proteomes" id="UP000034723">
    <property type="component" value="Chromosome"/>
</dbReference>
<reference evidence="2 3" key="1">
    <citation type="submission" date="2015-04" db="EMBL/GenBank/DDBJ databases">
        <title>The complete genome sequence of the hyperthermophilic, obligate iron-reducing archaeon Geoglobus ahangari strain 234T.</title>
        <authorList>
            <person name="Manzella M.P."/>
            <person name="Holmes D.E."/>
            <person name="Rocheleau J.M."/>
            <person name="Chung A."/>
            <person name="Reguera G."/>
            <person name="Kashefi K."/>
        </authorList>
    </citation>
    <scope>NUCLEOTIDE SEQUENCE [LARGE SCALE GENOMIC DNA]</scope>
    <source>
        <strain evidence="2 3">234</strain>
    </source>
</reference>
<dbReference type="InterPro" id="IPR052701">
    <property type="entry name" value="GAG_Ulvan_Degrading_Sulfatases"/>
</dbReference>
<dbReference type="InParanoid" id="A0A0F7IFJ3"/>
<dbReference type="InterPro" id="IPR000917">
    <property type="entry name" value="Sulfatase_N"/>
</dbReference>
<dbReference type="SUPFAM" id="SSF53649">
    <property type="entry name" value="Alkaline phosphatase-like"/>
    <property type="match status" value="1"/>
</dbReference>
<dbReference type="PANTHER" id="PTHR43751:SF3">
    <property type="entry name" value="SULFATASE N-TERMINAL DOMAIN-CONTAINING PROTEIN"/>
    <property type="match status" value="1"/>
</dbReference>
<name>A0A0F7IFJ3_9EURY</name>
<dbReference type="Gene3D" id="3.40.720.10">
    <property type="entry name" value="Alkaline Phosphatase, subunit A"/>
    <property type="match status" value="1"/>
</dbReference>
<organism evidence="2 3">
    <name type="scientific">Geoglobus ahangari</name>
    <dbReference type="NCBI Taxonomy" id="113653"/>
    <lineage>
        <taxon>Archaea</taxon>
        <taxon>Methanobacteriati</taxon>
        <taxon>Methanobacteriota</taxon>
        <taxon>Archaeoglobi</taxon>
        <taxon>Archaeoglobales</taxon>
        <taxon>Archaeoglobaceae</taxon>
        <taxon>Geoglobus</taxon>
    </lineage>
</organism>
<keyword evidence="3" id="KW-1185">Reference proteome</keyword>
<feature type="domain" description="Sulfatase N-terminal" evidence="1">
    <location>
        <begin position="2"/>
        <end position="330"/>
    </location>
</feature>
<dbReference type="HOGENOM" id="CLU_006332_14_1_2"/>
<dbReference type="EMBL" id="CP011267">
    <property type="protein sequence ID" value="AKG91249.1"/>
    <property type="molecule type" value="Genomic_DNA"/>
</dbReference>
<dbReference type="GeneID" id="24804030"/>
<sequence length="465" mass="54495">MRNIVLITIDSLRYDAISDEYTPFISRLKDKGLFFERAYSLSSWTSPSVVGMLTSTYPLMYGGDLRIRYPRVSVAEILKSEGYATLGFTFHPYLDNKYGFGRGFDVYYDEIRASDLEGMSNSSQSKIVGVIKKVYDSKLMPKMLRNYIWLRMLYRRIVNRKLPYVPGFEINTMVKDHLEDMEEPFFLWVHYLDTHFPYVPLESDKSMDRIAKVNVEREKWFKFGRSIDKHILNELKELYLIKTKEVDKYVGDLVNYFKEIGLYKDTIFVITSDHGEEFYEHGGFHHEMKLYEELIHVPLVIIGNKLKSKVISANVSHIDLFPTIFDILGIPKPREWIGKNMLLNKSHIVFSEEGQKHYGSAFVDHTVRLDISFAKIAILFDEWKYIRGSDSEELYNLERDPTESLDLAGNSEYGNILDAFRNLYKRHLETVKTATPEKFIVSRVVKKRIVKYDRPVEKGFENNKL</sequence>
<protein>
    <submittedName>
        <fullName evidence="2">Arylsulfatase A</fullName>
    </submittedName>
</protein>
<accession>A0A0F7IFJ3</accession>
<proteinExistence type="predicted"/>
<dbReference type="KEGG" id="gah:GAH_01460"/>
<dbReference type="CDD" id="cd16148">
    <property type="entry name" value="sulfatase_like"/>
    <property type="match status" value="1"/>
</dbReference>
<dbReference type="AlphaFoldDB" id="A0A0F7IFJ3"/>
<dbReference type="OrthoDB" id="102174at2157"/>
<evidence type="ECO:0000259" key="1">
    <source>
        <dbReference type="Pfam" id="PF00884"/>
    </source>
</evidence>
<gene>
    <name evidence="2" type="ORF">GAH_01460</name>
</gene>
<evidence type="ECO:0000313" key="3">
    <source>
        <dbReference type="Proteomes" id="UP000034723"/>
    </source>
</evidence>
<dbReference type="PANTHER" id="PTHR43751">
    <property type="entry name" value="SULFATASE"/>
    <property type="match status" value="1"/>
</dbReference>
<dbReference type="STRING" id="113653.GAH_01460"/>